<dbReference type="Pfam" id="PF02291">
    <property type="entry name" value="TFIID-31kDa"/>
    <property type="match status" value="1"/>
</dbReference>
<dbReference type="EMBL" id="JBJKBG010000010">
    <property type="protein sequence ID" value="KAL3719173.1"/>
    <property type="molecule type" value="Genomic_DNA"/>
</dbReference>
<dbReference type="AlphaFoldDB" id="A0ABD3IY80"/>
<evidence type="ECO:0008006" key="8">
    <source>
        <dbReference type="Google" id="ProtNLM"/>
    </source>
</evidence>
<comment type="caution">
    <text evidence="6">The sequence shown here is derived from an EMBL/GenBank/DDBJ whole genome shotgun (WGS) entry which is preliminary data.</text>
</comment>
<dbReference type="InterPro" id="IPR051431">
    <property type="entry name" value="TFIID_subunit_9"/>
</dbReference>
<gene>
    <name evidence="6" type="ORF">ACJRO7_004172</name>
</gene>
<protein>
    <recommendedName>
        <fullName evidence="8">Transcription initiation factor TFIID subunit 9</fullName>
    </recommendedName>
</protein>
<proteinExistence type="inferred from homology"/>
<keyword evidence="7" id="KW-1185">Reference proteome</keyword>
<name>A0ABD3IY80_EUCGL</name>
<keyword evidence="3" id="KW-0805">Transcription regulation</keyword>
<organism evidence="6 7">
    <name type="scientific">Eucalyptus globulus</name>
    <name type="common">Tasmanian blue gum</name>
    <dbReference type="NCBI Taxonomy" id="34317"/>
    <lineage>
        <taxon>Eukaryota</taxon>
        <taxon>Viridiplantae</taxon>
        <taxon>Streptophyta</taxon>
        <taxon>Embryophyta</taxon>
        <taxon>Tracheophyta</taxon>
        <taxon>Spermatophyta</taxon>
        <taxon>Magnoliopsida</taxon>
        <taxon>eudicotyledons</taxon>
        <taxon>Gunneridae</taxon>
        <taxon>Pentapetalae</taxon>
        <taxon>rosids</taxon>
        <taxon>malvids</taxon>
        <taxon>Myrtales</taxon>
        <taxon>Myrtaceae</taxon>
        <taxon>Myrtoideae</taxon>
        <taxon>Eucalypteae</taxon>
        <taxon>Eucalyptus</taxon>
    </lineage>
</organism>
<dbReference type="Proteomes" id="UP001634007">
    <property type="component" value="Unassembled WGS sequence"/>
</dbReference>
<evidence type="ECO:0000256" key="2">
    <source>
        <dbReference type="ARBA" id="ARBA00007646"/>
    </source>
</evidence>
<evidence type="ECO:0000313" key="6">
    <source>
        <dbReference type="EMBL" id="KAL3719173.1"/>
    </source>
</evidence>
<evidence type="ECO:0000256" key="1">
    <source>
        <dbReference type="ARBA" id="ARBA00004123"/>
    </source>
</evidence>
<dbReference type="PANTHER" id="PTHR48068:SF4">
    <property type="entry name" value="TATA-BOX BINDING PROTEIN ASSOCIATED FACTOR 9"/>
    <property type="match status" value="1"/>
</dbReference>
<evidence type="ECO:0000256" key="3">
    <source>
        <dbReference type="ARBA" id="ARBA00023015"/>
    </source>
</evidence>
<dbReference type="GO" id="GO:0005634">
    <property type="term" value="C:nucleus"/>
    <property type="evidence" value="ECO:0007669"/>
    <property type="project" value="UniProtKB-SubCell"/>
</dbReference>
<evidence type="ECO:0000256" key="4">
    <source>
        <dbReference type="ARBA" id="ARBA00023163"/>
    </source>
</evidence>
<dbReference type="InterPro" id="IPR009072">
    <property type="entry name" value="Histone-fold"/>
</dbReference>
<evidence type="ECO:0000313" key="7">
    <source>
        <dbReference type="Proteomes" id="UP001634007"/>
    </source>
</evidence>
<reference evidence="6 7" key="1">
    <citation type="submission" date="2024-11" db="EMBL/GenBank/DDBJ databases">
        <title>Chromosome-level genome assembly of Eucalyptus globulus Labill. provides insights into its genome evolution.</title>
        <authorList>
            <person name="Li X."/>
        </authorList>
    </citation>
    <scope>NUCLEOTIDE SEQUENCE [LARGE SCALE GENOMIC DNA]</scope>
    <source>
        <strain evidence="6">CL2024</strain>
        <tissue evidence="6">Fresh tender leaves</tissue>
    </source>
</reference>
<sequence length="135" mass="15429">MAENDEDLQIPRDAKIIKSLLQSMGIEEYEPYVVHQMLELWYKYAGDVLTDAELYSEHASRSWQKSELPRTVAGPGTLLPPELDTSIFPNYQLTIPEKQPLEELEQDEVAKLNPSLEQSMETVQHTPSEILVSPF</sequence>
<dbReference type="Gene3D" id="1.10.20.10">
    <property type="entry name" value="Histone, subunit A"/>
    <property type="match status" value="1"/>
</dbReference>
<comment type="similarity">
    <text evidence="2">Belongs to the TAF9 family.</text>
</comment>
<keyword evidence="4" id="KW-0804">Transcription</keyword>
<keyword evidence="5" id="KW-0539">Nucleus</keyword>
<accession>A0ABD3IY80</accession>
<dbReference type="CDD" id="cd07979">
    <property type="entry name" value="HFD_TAF9"/>
    <property type="match status" value="1"/>
</dbReference>
<dbReference type="InterPro" id="IPR003162">
    <property type="entry name" value="TFIID-31"/>
</dbReference>
<comment type="subcellular location">
    <subcellularLocation>
        <location evidence="1">Nucleus</location>
    </subcellularLocation>
</comment>
<evidence type="ECO:0000256" key="5">
    <source>
        <dbReference type="ARBA" id="ARBA00023242"/>
    </source>
</evidence>
<dbReference type="SUPFAM" id="SSF47113">
    <property type="entry name" value="Histone-fold"/>
    <property type="match status" value="1"/>
</dbReference>
<dbReference type="PANTHER" id="PTHR48068">
    <property type="entry name" value="TAF9 RNA POLYMERASE II, TATA BOX-BINDING PROTEIN (TBP)-ASSOCIATED FACTOR"/>
    <property type="match status" value="1"/>
</dbReference>